<dbReference type="Pfam" id="PF00395">
    <property type="entry name" value="SLH"/>
    <property type="match status" value="2"/>
</dbReference>
<name>A0ABX0J2A6_9BACL</name>
<protein>
    <submittedName>
        <fullName evidence="3">S-layer homology domain-containing protein</fullName>
    </submittedName>
</protein>
<evidence type="ECO:0000313" key="3">
    <source>
        <dbReference type="EMBL" id="NHN29575.1"/>
    </source>
</evidence>
<proteinExistence type="predicted"/>
<feature type="domain" description="SLH" evidence="2">
    <location>
        <begin position="265"/>
        <end position="328"/>
    </location>
</feature>
<dbReference type="PANTHER" id="PTHR43308">
    <property type="entry name" value="OUTER MEMBRANE PROTEIN ALPHA-RELATED"/>
    <property type="match status" value="1"/>
</dbReference>
<keyword evidence="1" id="KW-1133">Transmembrane helix</keyword>
<dbReference type="InterPro" id="IPR001119">
    <property type="entry name" value="SLH_dom"/>
</dbReference>
<evidence type="ECO:0000259" key="2">
    <source>
        <dbReference type="PROSITE" id="PS51272"/>
    </source>
</evidence>
<dbReference type="RefSeq" id="WP_166147663.1">
    <property type="nucleotide sequence ID" value="NZ_JAAOIW010000002.1"/>
</dbReference>
<evidence type="ECO:0000256" key="1">
    <source>
        <dbReference type="SAM" id="Phobius"/>
    </source>
</evidence>
<feature type="domain" description="SLH" evidence="2">
    <location>
        <begin position="392"/>
        <end position="448"/>
    </location>
</feature>
<dbReference type="PROSITE" id="PS51272">
    <property type="entry name" value="SLH"/>
    <property type="match status" value="2"/>
</dbReference>
<keyword evidence="1" id="KW-0812">Transmembrane</keyword>
<keyword evidence="1" id="KW-0472">Membrane</keyword>
<evidence type="ECO:0000313" key="4">
    <source>
        <dbReference type="Proteomes" id="UP001165962"/>
    </source>
</evidence>
<sequence length="448" mass="50004">MSSQNSRDFQPYSDFQYLQISQDLHVVRAFRVFRMAAFIMGLLLILVLVFSATGWSTHRVFAESAEIAEFTESQQSFAQIIRLADDERKPVYLNMSFLTEGWIAGKVINKKPYTVVVGVNPESFDGDIAYQLQVWRGVAARVEDDLLTEWDLLELNAEGKVIRVTEGYERALQGYFKAQSQSELRSIDDVQRYPWANLPTDSEAKAARVSPIPKDGSIDVYGILPREGSIAISNVADKVKPLLDIPAQVLDKQPTWWQSSPDLELEPDLPTDIASHWAQAFIIDLMKKSIIEGYEDQTIRPNGILTQAEFTTMLVRALDLDLIHVTGAATGDTGQPRHWAQHEVDIAVESELIMPDSPIALDAPISRLETARLLASALQTMKVAYKQAAPLANTWPDLQNISQADTERVALLAAEGIFNGDAEGKFRPDDSLTRAEASKVLSLFLRLK</sequence>
<dbReference type="Proteomes" id="UP001165962">
    <property type="component" value="Unassembled WGS sequence"/>
</dbReference>
<organism evidence="3 4">
    <name type="scientific">Paenibacillus agricola</name>
    <dbReference type="NCBI Taxonomy" id="2716264"/>
    <lineage>
        <taxon>Bacteria</taxon>
        <taxon>Bacillati</taxon>
        <taxon>Bacillota</taxon>
        <taxon>Bacilli</taxon>
        <taxon>Bacillales</taxon>
        <taxon>Paenibacillaceae</taxon>
        <taxon>Paenibacillus</taxon>
    </lineage>
</organism>
<dbReference type="PANTHER" id="PTHR43308:SF5">
    <property type="entry name" value="S-LAYER PROTEIN _ PEPTIDOGLYCAN ENDO-BETA-N-ACETYLGLUCOSAMINIDASE"/>
    <property type="match status" value="1"/>
</dbReference>
<feature type="transmembrane region" description="Helical" evidence="1">
    <location>
        <begin position="32"/>
        <end position="55"/>
    </location>
</feature>
<comment type="caution">
    <text evidence="3">The sequence shown here is derived from an EMBL/GenBank/DDBJ whole genome shotgun (WGS) entry which is preliminary data.</text>
</comment>
<reference evidence="3" key="1">
    <citation type="submission" date="2020-03" db="EMBL/GenBank/DDBJ databases">
        <title>Draft sequencing of Paenibacilllus sp. S3N08.</title>
        <authorList>
            <person name="Kim D.-U."/>
        </authorList>
    </citation>
    <scope>NUCLEOTIDE SEQUENCE</scope>
    <source>
        <strain evidence="3">S3N08</strain>
    </source>
</reference>
<gene>
    <name evidence="3" type="ORF">G9U52_06975</name>
</gene>
<dbReference type="InterPro" id="IPR051465">
    <property type="entry name" value="Cell_Envelope_Struct_Comp"/>
</dbReference>
<dbReference type="EMBL" id="JAAOIW010000002">
    <property type="protein sequence ID" value="NHN29575.1"/>
    <property type="molecule type" value="Genomic_DNA"/>
</dbReference>
<keyword evidence="4" id="KW-1185">Reference proteome</keyword>
<accession>A0ABX0J2A6</accession>